<dbReference type="RefSeq" id="WP_127200514.1">
    <property type="nucleotide sequence ID" value="NZ_RZNX01000010.1"/>
</dbReference>
<sequence length="140" mass="16147">MSRLNHIADQGPIVLVDGVCHLCQGLTKFLIKRDHAGRLRFASLQSDAGQRLLEQGGMPLDSYSTFVFIEDGHYYTGSKAALRLARLLPFPWPLWYVFVVIPPFIRDAVYDIVARNRYRWFGKDDACMVPTKEIRERFLD</sequence>
<dbReference type="InterPro" id="IPR052927">
    <property type="entry name" value="DCC_oxidoreductase"/>
</dbReference>
<comment type="caution">
    <text evidence="1">The sequence shown here is derived from an EMBL/GenBank/DDBJ whole genome shotgun (WGS) entry which is preliminary data.</text>
</comment>
<accession>A0A3S1JLF3</accession>
<organism evidence="1 2">
    <name type="scientific">Paenibacillus zeisoli</name>
    <dbReference type="NCBI Taxonomy" id="2496267"/>
    <lineage>
        <taxon>Bacteria</taxon>
        <taxon>Bacillati</taxon>
        <taxon>Bacillota</taxon>
        <taxon>Bacilli</taxon>
        <taxon>Bacillales</taxon>
        <taxon>Paenibacillaceae</taxon>
        <taxon>Paenibacillus</taxon>
    </lineage>
</organism>
<reference evidence="1 2" key="1">
    <citation type="submission" date="2018-12" db="EMBL/GenBank/DDBJ databases">
        <authorList>
            <person name="Sun L."/>
            <person name="Chen Z."/>
        </authorList>
    </citation>
    <scope>NUCLEOTIDE SEQUENCE [LARGE SCALE GENOMIC DNA]</scope>
    <source>
        <strain evidence="1 2">3-5-3</strain>
    </source>
</reference>
<dbReference type="PANTHER" id="PTHR33639:SF2">
    <property type="entry name" value="DUF393 DOMAIN-CONTAINING PROTEIN"/>
    <property type="match status" value="1"/>
</dbReference>
<dbReference type="GO" id="GO:0015035">
    <property type="term" value="F:protein-disulfide reductase activity"/>
    <property type="evidence" value="ECO:0007669"/>
    <property type="project" value="InterPro"/>
</dbReference>
<keyword evidence="2" id="KW-1185">Reference proteome</keyword>
<gene>
    <name evidence="1" type="ORF">EJP77_17295</name>
</gene>
<evidence type="ECO:0000313" key="2">
    <source>
        <dbReference type="Proteomes" id="UP000272464"/>
    </source>
</evidence>
<evidence type="ECO:0000313" key="1">
    <source>
        <dbReference type="EMBL" id="RUT28375.1"/>
    </source>
</evidence>
<dbReference type="EMBL" id="RZNX01000010">
    <property type="protein sequence ID" value="RUT28375.1"/>
    <property type="molecule type" value="Genomic_DNA"/>
</dbReference>
<dbReference type="Proteomes" id="UP000272464">
    <property type="component" value="Unassembled WGS sequence"/>
</dbReference>
<dbReference type="Pfam" id="PF04134">
    <property type="entry name" value="DCC1-like"/>
    <property type="match status" value="1"/>
</dbReference>
<dbReference type="PANTHER" id="PTHR33639">
    <property type="entry name" value="THIOL-DISULFIDE OXIDOREDUCTASE DCC"/>
    <property type="match status" value="1"/>
</dbReference>
<name>A0A3S1JLF3_9BACL</name>
<protein>
    <submittedName>
        <fullName evidence="1">Thiol-disulfide oxidoreductase DCC family protein</fullName>
    </submittedName>
</protein>
<proteinExistence type="predicted"/>
<dbReference type="InterPro" id="IPR007263">
    <property type="entry name" value="DCC1-like"/>
</dbReference>
<dbReference type="AlphaFoldDB" id="A0A3S1JLF3"/>
<dbReference type="OrthoDB" id="9785438at2"/>